<dbReference type="PANTHER" id="PTHR11265:SF0">
    <property type="entry name" value="12S RRNA N4-METHYLCYTIDINE METHYLTRANSFERASE"/>
    <property type="match status" value="1"/>
</dbReference>
<dbReference type="KEGG" id="acz:Acaty_c2498"/>
<accession>A0A060A2L9</accession>
<feature type="binding site" evidence="7">
    <location>
        <position position="117"/>
    </location>
    <ligand>
        <name>S-adenosyl-L-methionine</name>
        <dbReference type="ChEBI" id="CHEBI:59789"/>
    </ligand>
</feature>
<dbReference type="Pfam" id="PF01795">
    <property type="entry name" value="Methyltransf_5"/>
    <property type="match status" value="1"/>
</dbReference>
<dbReference type="InterPro" id="IPR002903">
    <property type="entry name" value="RsmH"/>
</dbReference>
<dbReference type="GO" id="GO:0005737">
    <property type="term" value="C:cytoplasm"/>
    <property type="evidence" value="ECO:0007669"/>
    <property type="project" value="UniProtKB-SubCell"/>
</dbReference>
<name>A0A060A2L9_ACICK</name>
<evidence type="ECO:0000256" key="8">
    <source>
        <dbReference type="SAM" id="MobiDB-lite"/>
    </source>
</evidence>
<dbReference type="InterPro" id="IPR023397">
    <property type="entry name" value="SAM-dep_MeTrfase_MraW_recog"/>
</dbReference>
<keyword evidence="5 7" id="KW-0808">Transferase</keyword>
<keyword evidence="4 7" id="KW-0489">Methyltransferase</keyword>
<dbReference type="GO" id="GO:0071424">
    <property type="term" value="F:rRNA (cytosine-N4-)-methyltransferase activity"/>
    <property type="evidence" value="ECO:0007669"/>
    <property type="project" value="UniProtKB-UniRule"/>
</dbReference>
<dbReference type="SUPFAM" id="SSF81799">
    <property type="entry name" value="Putative methyltransferase TM0872, insert domain"/>
    <property type="match status" value="1"/>
</dbReference>
<dbReference type="GO" id="GO:0070475">
    <property type="term" value="P:rRNA base methylation"/>
    <property type="evidence" value="ECO:0007669"/>
    <property type="project" value="UniProtKB-UniRule"/>
</dbReference>
<evidence type="ECO:0000256" key="1">
    <source>
        <dbReference type="ARBA" id="ARBA00010396"/>
    </source>
</evidence>
<comment type="catalytic activity">
    <reaction evidence="7">
        <text>cytidine(1402) in 16S rRNA + S-adenosyl-L-methionine = N(4)-methylcytidine(1402) in 16S rRNA + S-adenosyl-L-homocysteine + H(+)</text>
        <dbReference type="Rhea" id="RHEA:42928"/>
        <dbReference type="Rhea" id="RHEA-COMP:10286"/>
        <dbReference type="Rhea" id="RHEA-COMP:10287"/>
        <dbReference type="ChEBI" id="CHEBI:15378"/>
        <dbReference type="ChEBI" id="CHEBI:57856"/>
        <dbReference type="ChEBI" id="CHEBI:59789"/>
        <dbReference type="ChEBI" id="CHEBI:74506"/>
        <dbReference type="ChEBI" id="CHEBI:82748"/>
        <dbReference type="EC" id="2.1.1.199"/>
    </reaction>
</comment>
<dbReference type="SUPFAM" id="SSF53335">
    <property type="entry name" value="S-adenosyl-L-methionine-dependent methyltransferases"/>
    <property type="match status" value="1"/>
</dbReference>
<dbReference type="PANTHER" id="PTHR11265">
    <property type="entry name" value="S-ADENOSYL-METHYLTRANSFERASE MRAW"/>
    <property type="match status" value="1"/>
</dbReference>
<evidence type="ECO:0000256" key="7">
    <source>
        <dbReference type="HAMAP-Rule" id="MF_01007"/>
    </source>
</evidence>
<reference evidence="9 10" key="1">
    <citation type="journal article" date="2009" name="J. Bacteriol.">
        <title>Draft genome sequence of the extremely acidophilic bacterium Acidithiobacillus caldus ATCC 51756 reveals metabolic versatility in the genus Acidithiobacillus.</title>
        <authorList>
            <person name="Valdes J."/>
            <person name="Quatrini R."/>
            <person name="Hallberg K."/>
            <person name="Dopson M."/>
            <person name="Valenzuela P.D."/>
            <person name="Holmes D.S."/>
        </authorList>
    </citation>
    <scope>NUCLEOTIDE SEQUENCE [LARGE SCALE GENOMIC DNA]</scope>
    <source>
        <strain evidence="10">ATCC 51756 / DSM 8584 / KU</strain>
    </source>
</reference>
<keyword evidence="2 7" id="KW-0963">Cytoplasm</keyword>
<dbReference type="EC" id="2.1.1.199" evidence="7"/>
<evidence type="ECO:0000313" key="9">
    <source>
        <dbReference type="EMBL" id="AIA56342.1"/>
    </source>
</evidence>
<dbReference type="GeneID" id="92932563"/>
<feature type="binding site" evidence="7">
    <location>
        <position position="89"/>
    </location>
    <ligand>
        <name>S-adenosyl-L-methionine</name>
        <dbReference type="ChEBI" id="CHEBI:59789"/>
    </ligand>
</feature>
<feature type="binding site" evidence="7">
    <location>
        <position position="63"/>
    </location>
    <ligand>
        <name>S-adenosyl-L-methionine</name>
        <dbReference type="ChEBI" id="CHEBI:59789"/>
    </ligand>
</feature>
<comment type="function">
    <text evidence="7">Specifically methylates the N4 position of cytidine in position 1402 (C1402) of 16S rRNA.</text>
</comment>
<proteinExistence type="inferred from homology"/>
<dbReference type="NCBIfam" id="TIGR00006">
    <property type="entry name" value="16S rRNA (cytosine(1402)-N(4))-methyltransferase RsmH"/>
    <property type="match status" value="1"/>
</dbReference>
<evidence type="ECO:0000313" key="10">
    <source>
        <dbReference type="Proteomes" id="UP000005522"/>
    </source>
</evidence>
<feature type="binding site" evidence="7">
    <location>
        <begin position="43"/>
        <end position="45"/>
    </location>
    <ligand>
        <name>S-adenosyl-L-methionine</name>
        <dbReference type="ChEBI" id="CHEBI:59789"/>
    </ligand>
</feature>
<protein>
    <recommendedName>
        <fullName evidence="7">Ribosomal RNA small subunit methyltransferase H</fullName>
        <ecNumber evidence="7">2.1.1.199</ecNumber>
    </recommendedName>
    <alternativeName>
        <fullName evidence="7">16S rRNA m(4)C1402 methyltransferase</fullName>
    </alternativeName>
    <alternativeName>
        <fullName evidence="7">rRNA (cytosine-N(4)-)-methyltransferase RsmH</fullName>
    </alternativeName>
</protein>
<dbReference type="Gene3D" id="3.40.50.150">
    <property type="entry name" value="Vaccinia Virus protein VP39"/>
    <property type="match status" value="1"/>
</dbReference>
<dbReference type="FunFam" id="1.10.150.170:FF:000001">
    <property type="entry name" value="Ribosomal RNA small subunit methyltransferase H"/>
    <property type="match status" value="1"/>
</dbReference>
<comment type="subcellular location">
    <subcellularLocation>
        <location evidence="7">Cytoplasm</location>
    </subcellularLocation>
</comment>
<dbReference type="EMBL" id="CP005986">
    <property type="protein sequence ID" value="AIA56342.1"/>
    <property type="molecule type" value="Genomic_DNA"/>
</dbReference>
<dbReference type="AlphaFoldDB" id="A0A060A2L9"/>
<dbReference type="RefSeq" id="WP_004869117.1">
    <property type="nucleotide sequence ID" value="NZ_CP005986.1"/>
</dbReference>
<dbReference type="InterPro" id="IPR029063">
    <property type="entry name" value="SAM-dependent_MTases_sf"/>
</dbReference>
<evidence type="ECO:0000256" key="3">
    <source>
        <dbReference type="ARBA" id="ARBA00022552"/>
    </source>
</evidence>
<sequence length="324" mass="35766">MTDAQDTDTSHQPVLLAEVLAACTPLLGQPGPRLWVDATGGRGGHSAALAHLLGAQDRLLVLDRDPGAIAFLRTRFAEDERVSVRQAEFSRVAQVLAEMGTGQAQFILADLGVSSPQLDRPERGFSFLRDGPLDMRMNPEQGMSAAQWLATAEAAEIAQVLRDYGEEREARRIARAIVRERAVRPLTRTTQLAELVAGLLPRARAQAIHPATRTFQAIRMHINDELAEIRAFLPAAMDSLGPDGRLAVISFHSLEDRLVKRFFRADTRQPDPDLPLRNWEIPEAPWFPLGRASRASTEEVAHNPRARSATLRVAQKRGDPHRAS</sequence>
<dbReference type="Gene3D" id="1.10.150.170">
    <property type="entry name" value="Putative methyltransferase TM0872, insert domain"/>
    <property type="match status" value="1"/>
</dbReference>
<comment type="similarity">
    <text evidence="1 7">Belongs to the methyltransferase superfamily. RsmH family.</text>
</comment>
<feature type="region of interest" description="Disordered" evidence="8">
    <location>
        <begin position="293"/>
        <end position="324"/>
    </location>
</feature>
<evidence type="ECO:0000256" key="6">
    <source>
        <dbReference type="ARBA" id="ARBA00022691"/>
    </source>
</evidence>
<organism evidence="9 10">
    <name type="scientific">Acidithiobacillus caldus (strain ATCC 51756 / DSM 8584 / KU)</name>
    <dbReference type="NCBI Taxonomy" id="637389"/>
    <lineage>
        <taxon>Bacteria</taxon>
        <taxon>Pseudomonadati</taxon>
        <taxon>Pseudomonadota</taxon>
        <taxon>Acidithiobacillia</taxon>
        <taxon>Acidithiobacillales</taxon>
        <taxon>Acidithiobacillaceae</taxon>
        <taxon>Acidithiobacillus</taxon>
    </lineage>
</organism>
<dbReference type="PIRSF" id="PIRSF004486">
    <property type="entry name" value="MraW"/>
    <property type="match status" value="1"/>
</dbReference>
<evidence type="ECO:0000256" key="4">
    <source>
        <dbReference type="ARBA" id="ARBA00022603"/>
    </source>
</evidence>
<evidence type="ECO:0000256" key="5">
    <source>
        <dbReference type="ARBA" id="ARBA00022679"/>
    </source>
</evidence>
<dbReference type="Proteomes" id="UP000005522">
    <property type="component" value="Chromosome"/>
</dbReference>
<dbReference type="HOGENOM" id="CLU_038422_2_0_6"/>
<keyword evidence="6 7" id="KW-0949">S-adenosyl-L-methionine</keyword>
<dbReference type="HAMAP" id="MF_01007">
    <property type="entry name" value="16SrRNA_methyltr_H"/>
    <property type="match status" value="1"/>
</dbReference>
<keyword evidence="3 7" id="KW-0698">rRNA processing</keyword>
<gene>
    <name evidence="7" type="primary">rsmH</name>
    <name evidence="9" type="ORF">Acaty_c2498</name>
</gene>
<feature type="binding site" evidence="7">
    <location>
        <position position="110"/>
    </location>
    <ligand>
        <name>S-adenosyl-L-methionine</name>
        <dbReference type="ChEBI" id="CHEBI:59789"/>
    </ligand>
</feature>
<dbReference type="eggNOG" id="COG0275">
    <property type="taxonomic scope" value="Bacteria"/>
</dbReference>
<evidence type="ECO:0000256" key="2">
    <source>
        <dbReference type="ARBA" id="ARBA00022490"/>
    </source>
</evidence>